<dbReference type="Proteomes" id="UP000018467">
    <property type="component" value="Unassembled WGS sequence"/>
</dbReference>
<dbReference type="InterPro" id="IPR029526">
    <property type="entry name" value="PGBD"/>
</dbReference>
<keyword evidence="4" id="KW-1185">Reference proteome</keyword>
<organism evidence="3 4">
    <name type="scientific">Astyanax mexicanus</name>
    <name type="common">Blind cave fish</name>
    <name type="synonym">Astyanax fasciatus mexicanus</name>
    <dbReference type="NCBI Taxonomy" id="7994"/>
    <lineage>
        <taxon>Eukaryota</taxon>
        <taxon>Metazoa</taxon>
        <taxon>Chordata</taxon>
        <taxon>Craniata</taxon>
        <taxon>Vertebrata</taxon>
        <taxon>Euteleostomi</taxon>
        <taxon>Actinopterygii</taxon>
        <taxon>Neopterygii</taxon>
        <taxon>Teleostei</taxon>
        <taxon>Ostariophysi</taxon>
        <taxon>Characiformes</taxon>
        <taxon>Characoidei</taxon>
        <taxon>Acestrorhamphidae</taxon>
        <taxon>Acestrorhamphinae</taxon>
        <taxon>Astyanax</taxon>
    </lineage>
</organism>
<dbReference type="Pfam" id="PF13843">
    <property type="entry name" value="DDE_Tnp_1_7"/>
    <property type="match status" value="1"/>
</dbReference>
<evidence type="ECO:0000256" key="1">
    <source>
        <dbReference type="SAM" id="MobiDB-lite"/>
    </source>
</evidence>
<dbReference type="AlphaFoldDB" id="A0A3B1K204"/>
<dbReference type="Ensembl" id="ENSAMXT00000046814.1">
    <property type="protein sequence ID" value="ENSAMXP00000047654.1"/>
    <property type="gene ID" value="ENSAMXG00000041291.1"/>
</dbReference>
<dbReference type="PANTHER" id="PTHR47272">
    <property type="entry name" value="DDE_TNP_1_7 DOMAIN-CONTAINING PROTEIN"/>
    <property type="match status" value="1"/>
</dbReference>
<feature type="region of interest" description="Disordered" evidence="1">
    <location>
        <begin position="31"/>
        <end position="55"/>
    </location>
</feature>
<evidence type="ECO:0000313" key="3">
    <source>
        <dbReference type="Ensembl" id="ENSAMXP00000047654.1"/>
    </source>
</evidence>
<reference evidence="3" key="4">
    <citation type="submission" date="2025-09" db="UniProtKB">
        <authorList>
            <consortium name="Ensembl"/>
        </authorList>
    </citation>
    <scope>IDENTIFICATION</scope>
</reference>
<dbReference type="InParanoid" id="A0A3B1K204"/>
<protein>
    <recommendedName>
        <fullName evidence="2">PiggyBac transposable element-derived protein domain-containing protein</fullName>
    </recommendedName>
</protein>
<sequence>MLHSYPMHQFNKLFLHLCSKNRTDRRGDKVITEIPDSSGSECSDDDSDYHPERPSGKKEVRKLFMFRERNLLTYFAVSFQTSLLDLSVCQSNVYALYKGKNNFGLTISELKIFLGINLMMSYVKYPRLRMYWSSNPGLRQNGIANAMTVNRFEDIMRHLHFVGLNDDAGDDRFFKIRPVLDVLQTTYLAAMEPEEFHTKQYIPKKPKPWGFKVWVRAGASTGYMYQFELYQGATGGRGQVGAFGMAAEVVLRLCEKIEGKNHKVFLDIFFCSIPILEKLKSLGIEATGTCRANRLMGSQGKLKDKVTLAEEGRGASSVVTSEENITVTWCLDSQVIHVASTYAGKNPQDVDKRWAKKEKKVIQILRPHVIKLYNSSMGGVDLLGQCVATYANRRKNLRWYMHIFYHFLDDLLEFKASVAAALVSVGSHKRSPSRPSDVSPPPVSKRVAVNIPQEICYIPGHHWPLLMDMKNASRCRDEICKKKTKYVCQACTVALCPGCFGHFHTH</sequence>
<dbReference type="GeneTree" id="ENSGT00940000166049"/>
<name>A0A3B1K204_ASTMX</name>
<reference evidence="4" key="2">
    <citation type="journal article" date="2014" name="Nat. Commun.">
        <title>The cavefish genome reveals candidate genes for eye loss.</title>
        <authorList>
            <person name="McGaugh S.E."/>
            <person name="Gross J.B."/>
            <person name="Aken B."/>
            <person name="Blin M."/>
            <person name="Borowsky R."/>
            <person name="Chalopin D."/>
            <person name="Hinaux H."/>
            <person name="Jeffery W.R."/>
            <person name="Keene A."/>
            <person name="Ma L."/>
            <person name="Minx P."/>
            <person name="Murphy D."/>
            <person name="O'Quin K.E."/>
            <person name="Retaux S."/>
            <person name="Rohner N."/>
            <person name="Searle S.M."/>
            <person name="Stahl B.A."/>
            <person name="Tabin C."/>
            <person name="Volff J.N."/>
            <person name="Yoshizawa M."/>
            <person name="Warren W.C."/>
        </authorList>
    </citation>
    <scope>NUCLEOTIDE SEQUENCE [LARGE SCALE GENOMIC DNA]</scope>
    <source>
        <strain evidence="4">female</strain>
    </source>
</reference>
<evidence type="ECO:0000259" key="2">
    <source>
        <dbReference type="Pfam" id="PF13843"/>
    </source>
</evidence>
<feature type="domain" description="PiggyBac transposable element-derived protein" evidence="2">
    <location>
        <begin position="79"/>
        <end position="409"/>
    </location>
</feature>
<evidence type="ECO:0000313" key="4">
    <source>
        <dbReference type="Proteomes" id="UP000018467"/>
    </source>
</evidence>
<reference evidence="4" key="1">
    <citation type="submission" date="2013-03" db="EMBL/GenBank/DDBJ databases">
        <authorList>
            <person name="Jeffery W."/>
            <person name="Warren W."/>
            <person name="Wilson R.K."/>
        </authorList>
    </citation>
    <scope>NUCLEOTIDE SEQUENCE</scope>
    <source>
        <strain evidence="4">female</strain>
    </source>
</reference>
<proteinExistence type="predicted"/>
<dbReference type="Bgee" id="ENSAMXG00000041291">
    <property type="expression patterns" value="Expressed in head kidney and 1 other cell type or tissue"/>
</dbReference>
<accession>A0A3B1K204</accession>
<reference evidence="3" key="3">
    <citation type="submission" date="2025-08" db="UniProtKB">
        <authorList>
            <consortium name="Ensembl"/>
        </authorList>
    </citation>
    <scope>IDENTIFICATION</scope>
</reference>